<protein>
    <recommendedName>
        <fullName evidence="1">AAA+ ATPase domain-containing protein</fullName>
    </recommendedName>
</protein>
<dbReference type="Gene3D" id="3.40.50.300">
    <property type="entry name" value="P-loop containing nucleotide triphosphate hydrolases"/>
    <property type="match status" value="1"/>
</dbReference>
<evidence type="ECO:0000313" key="2">
    <source>
        <dbReference type="EMBL" id="OAU95302.1"/>
    </source>
</evidence>
<dbReference type="Pfam" id="PF07728">
    <property type="entry name" value="AAA_5"/>
    <property type="match status" value="1"/>
</dbReference>
<dbReference type="InterPro" id="IPR003593">
    <property type="entry name" value="AAA+_ATPase"/>
</dbReference>
<dbReference type="GO" id="GO:0016887">
    <property type="term" value="F:ATP hydrolysis activity"/>
    <property type="evidence" value="ECO:0007669"/>
    <property type="project" value="InterPro"/>
</dbReference>
<dbReference type="PANTHER" id="PTHR37291:SF1">
    <property type="entry name" value="TYPE IV METHYL-DIRECTED RESTRICTION ENZYME ECOKMCRB SUBUNIT"/>
    <property type="match status" value="1"/>
</dbReference>
<dbReference type="PANTHER" id="PTHR37291">
    <property type="entry name" value="5-METHYLCYTOSINE-SPECIFIC RESTRICTION ENZYME B"/>
    <property type="match status" value="1"/>
</dbReference>
<dbReference type="SUPFAM" id="SSF52540">
    <property type="entry name" value="P-loop containing nucleoside triphosphate hydrolases"/>
    <property type="match status" value="1"/>
</dbReference>
<dbReference type="CDD" id="cd00009">
    <property type="entry name" value="AAA"/>
    <property type="match status" value="1"/>
</dbReference>
<dbReference type="PATRIC" id="fig|480.237.peg.827"/>
<dbReference type="InterPro" id="IPR052934">
    <property type="entry name" value="Methyl-DNA_Rec/Restrict_Enz"/>
</dbReference>
<name>A0A198UJ83_MORCA</name>
<dbReference type="GO" id="GO:0005524">
    <property type="term" value="F:ATP binding"/>
    <property type="evidence" value="ECO:0007669"/>
    <property type="project" value="InterPro"/>
</dbReference>
<sequence length="486" mass="55532">MQKVRTLLDEIIRSDEYDIYSEDSWQARFEAHIGPFILYAKSGVDWAQWEPEIFNEYFKRSHGQCIASVAQKYFDSSEQKEIKDNWQDIAPILKQIASNQDEFTGSLYKQLDDLLRTFTKDHKRAATLRLIAGIQPEVISTIVAEKDLNKFKDLANQYLSKEHQITGNNRFEISHQILKLIHNIYPETDKYELVTLPWLLLQKMKALEMENMDVEDNLESKIINDLVRLLKSKKQIVLQGPPGTGKTRLAKALAVSLLALKDMDGLKDSPNCQIIQFHPSYTYEDFVRGIVAVPHDSGIQYQAQDKILAKMAAMAAANPSQNHVLIIDEINRANLSAVLGELIYALEYRGEAVESMYEVDGSRTITLPPNLYVIGAMNTADRSVGHIDYAIRRRFAFVDVLPTDLSDELGDEFAKACYDSVQKIFDEETSGDFDKRDVQLGHAYFITDKMDIQTRLDYEIKPILYEYLKDGVLKPSAKQKIDELTA</sequence>
<comment type="caution">
    <text evidence="2">The sequence shown here is derived from an EMBL/GenBank/DDBJ whole genome shotgun (WGS) entry which is preliminary data.</text>
</comment>
<dbReference type="EMBL" id="LXHC01000024">
    <property type="protein sequence ID" value="OAU95302.1"/>
    <property type="molecule type" value="Genomic_DNA"/>
</dbReference>
<organism evidence="2 3">
    <name type="scientific">Moraxella catarrhalis</name>
    <name type="common">Branhamella catarrhalis</name>
    <dbReference type="NCBI Taxonomy" id="480"/>
    <lineage>
        <taxon>Bacteria</taxon>
        <taxon>Pseudomonadati</taxon>
        <taxon>Pseudomonadota</taxon>
        <taxon>Gammaproteobacteria</taxon>
        <taxon>Moraxellales</taxon>
        <taxon>Moraxellaceae</taxon>
        <taxon>Moraxella</taxon>
    </lineage>
</organism>
<proteinExistence type="predicted"/>
<dbReference type="SMART" id="SM00382">
    <property type="entry name" value="AAA"/>
    <property type="match status" value="1"/>
</dbReference>
<dbReference type="RefSeq" id="WP_064611996.1">
    <property type="nucleotide sequence ID" value="NZ_LXHB01000141.1"/>
</dbReference>
<keyword evidence="3" id="KW-1185">Reference proteome</keyword>
<dbReference type="Proteomes" id="UP000078228">
    <property type="component" value="Unassembled WGS sequence"/>
</dbReference>
<dbReference type="AlphaFoldDB" id="A0A198UJ83"/>
<accession>A0A198UJ83</accession>
<evidence type="ECO:0000313" key="3">
    <source>
        <dbReference type="Proteomes" id="UP000078228"/>
    </source>
</evidence>
<dbReference type="InterPro" id="IPR027417">
    <property type="entry name" value="P-loop_NTPase"/>
</dbReference>
<evidence type="ECO:0000259" key="1">
    <source>
        <dbReference type="SMART" id="SM00382"/>
    </source>
</evidence>
<dbReference type="InterPro" id="IPR011704">
    <property type="entry name" value="ATPase_dyneun-rel_AAA"/>
</dbReference>
<feature type="domain" description="AAA+ ATPase" evidence="1">
    <location>
        <begin position="232"/>
        <end position="401"/>
    </location>
</feature>
<reference evidence="2 3" key="1">
    <citation type="journal article" date="2016" name="Genome Biol. Evol.">
        <title>Comparative Genomic Analyses of the Moraxella catarrhalis Serosensitive and Seroresistant Lineages Demonstrate Their Independent Evolution.</title>
        <authorList>
            <person name="Earl J.P."/>
            <person name="de Vries S.P."/>
            <person name="Ahmed A."/>
            <person name="Powell E."/>
            <person name="Schultz M.P."/>
            <person name="Hermans P.W."/>
            <person name="Hill D.J."/>
            <person name="Zhou Z."/>
            <person name="Constantinidou C.I."/>
            <person name="Hu F.Z."/>
            <person name="Bootsma H.J."/>
            <person name="Ehrlich G.D."/>
        </authorList>
    </citation>
    <scope>NUCLEOTIDE SEQUENCE [LARGE SCALE GENOMIC DNA]</scope>
    <source>
        <strain evidence="2 3">Z7542</strain>
    </source>
</reference>
<gene>
    <name evidence="2" type="ORF">AO384_1493</name>
</gene>